<evidence type="ECO:0000313" key="7">
    <source>
        <dbReference type="Proteomes" id="UP000317010"/>
    </source>
</evidence>
<gene>
    <name evidence="6" type="ORF">JN11_03446</name>
</gene>
<keyword evidence="1" id="KW-0805">Transcription regulation</keyword>
<feature type="domain" description="HTH tetR-type" evidence="5">
    <location>
        <begin position="6"/>
        <end position="66"/>
    </location>
</feature>
<evidence type="ECO:0000259" key="5">
    <source>
        <dbReference type="PROSITE" id="PS50977"/>
    </source>
</evidence>
<sequence>MDTDSLSTSDFILQKVAPIFNRQGYAGTSLSDLTKATGLTKGAIYFNFKNKEALAVKAFKLNVKKVIAPIGLHLAQHDNAIEKLKALTIYHRTYYDVIAGIGGCPILNVCTDANNTNETLFNAVKIISKRLENDLIRIIQNGIDDDEIRADVNAAVYGKNIYAMIEGSIFLAFTHLDRTYIDNMMDMIDLLIDEKLTK</sequence>
<dbReference type="RefSeq" id="WP_211360810.1">
    <property type="nucleotide sequence ID" value="NZ_VLLI01000010.1"/>
</dbReference>
<dbReference type="PANTHER" id="PTHR47506">
    <property type="entry name" value="TRANSCRIPTIONAL REGULATORY PROTEIN"/>
    <property type="match status" value="1"/>
</dbReference>
<keyword evidence="7" id="KW-1185">Reference proteome</keyword>
<dbReference type="SUPFAM" id="SSF46689">
    <property type="entry name" value="Homeodomain-like"/>
    <property type="match status" value="1"/>
</dbReference>
<dbReference type="Proteomes" id="UP000317010">
    <property type="component" value="Unassembled WGS sequence"/>
</dbReference>
<evidence type="ECO:0000256" key="3">
    <source>
        <dbReference type="ARBA" id="ARBA00023163"/>
    </source>
</evidence>
<dbReference type="SUPFAM" id="SSF48498">
    <property type="entry name" value="Tetracyclin repressor-like, C-terminal domain"/>
    <property type="match status" value="1"/>
</dbReference>
<dbReference type="GO" id="GO:0003677">
    <property type="term" value="F:DNA binding"/>
    <property type="evidence" value="ECO:0007669"/>
    <property type="project" value="UniProtKB-UniRule"/>
</dbReference>
<dbReference type="InterPro" id="IPR011075">
    <property type="entry name" value="TetR_C"/>
</dbReference>
<accession>A0A562TWY6</accession>
<dbReference type="Pfam" id="PF16925">
    <property type="entry name" value="TetR_C_13"/>
    <property type="match status" value="1"/>
</dbReference>
<evidence type="ECO:0000313" key="6">
    <source>
        <dbReference type="EMBL" id="TWI97624.1"/>
    </source>
</evidence>
<dbReference type="PANTHER" id="PTHR47506:SF3">
    <property type="entry name" value="HTH-TYPE TRANSCRIPTIONAL REGULATOR LMRA"/>
    <property type="match status" value="1"/>
</dbReference>
<evidence type="ECO:0000256" key="1">
    <source>
        <dbReference type="ARBA" id="ARBA00023015"/>
    </source>
</evidence>
<reference evidence="6 7" key="1">
    <citation type="submission" date="2019-07" db="EMBL/GenBank/DDBJ databases">
        <title>Genomic Encyclopedia of Archaeal and Bacterial Type Strains, Phase II (KMG-II): from individual species to whole genera.</title>
        <authorList>
            <person name="Goeker M."/>
        </authorList>
    </citation>
    <scope>NUCLEOTIDE SEQUENCE [LARGE SCALE GENOMIC DNA]</scope>
    <source>
        <strain evidence="6 7">ATCC BAA-1854</strain>
    </source>
</reference>
<dbReference type="Gene3D" id="1.10.357.10">
    <property type="entry name" value="Tetracycline Repressor, domain 2"/>
    <property type="match status" value="1"/>
</dbReference>
<feature type="DNA-binding region" description="H-T-H motif" evidence="4">
    <location>
        <begin position="29"/>
        <end position="48"/>
    </location>
</feature>
<dbReference type="EMBL" id="VLLI01000010">
    <property type="protein sequence ID" value="TWI97624.1"/>
    <property type="molecule type" value="Genomic_DNA"/>
</dbReference>
<dbReference type="AlphaFoldDB" id="A0A562TWY6"/>
<dbReference type="InterPro" id="IPR001647">
    <property type="entry name" value="HTH_TetR"/>
</dbReference>
<proteinExistence type="predicted"/>
<comment type="caution">
    <text evidence="6">The sequence shown here is derived from an EMBL/GenBank/DDBJ whole genome shotgun (WGS) entry which is preliminary data.</text>
</comment>
<protein>
    <submittedName>
        <fullName evidence="6">TetR family transcriptional regulator</fullName>
    </submittedName>
</protein>
<keyword evidence="2 4" id="KW-0238">DNA-binding</keyword>
<organism evidence="6 7">
    <name type="scientific">Mucilaginibacter frigoritolerans</name>
    <dbReference type="NCBI Taxonomy" id="652788"/>
    <lineage>
        <taxon>Bacteria</taxon>
        <taxon>Pseudomonadati</taxon>
        <taxon>Bacteroidota</taxon>
        <taxon>Sphingobacteriia</taxon>
        <taxon>Sphingobacteriales</taxon>
        <taxon>Sphingobacteriaceae</taxon>
        <taxon>Mucilaginibacter</taxon>
    </lineage>
</organism>
<dbReference type="PRINTS" id="PR00455">
    <property type="entry name" value="HTHTETR"/>
</dbReference>
<name>A0A562TWY6_9SPHI</name>
<dbReference type="Pfam" id="PF00440">
    <property type="entry name" value="TetR_N"/>
    <property type="match status" value="1"/>
</dbReference>
<dbReference type="PROSITE" id="PS50977">
    <property type="entry name" value="HTH_TETR_2"/>
    <property type="match status" value="1"/>
</dbReference>
<evidence type="ECO:0000256" key="2">
    <source>
        <dbReference type="ARBA" id="ARBA00023125"/>
    </source>
</evidence>
<keyword evidence="3" id="KW-0804">Transcription</keyword>
<evidence type="ECO:0000256" key="4">
    <source>
        <dbReference type="PROSITE-ProRule" id="PRU00335"/>
    </source>
</evidence>
<dbReference type="InterPro" id="IPR036271">
    <property type="entry name" value="Tet_transcr_reg_TetR-rel_C_sf"/>
</dbReference>
<dbReference type="InterPro" id="IPR009057">
    <property type="entry name" value="Homeodomain-like_sf"/>
</dbReference>